<dbReference type="AlphaFoldDB" id="R7ZLQ1"/>
<evidence type="ECO:0000313" key="2">
    <source>
        <dbReference type="Proteomes" id="UP000013909"/>
    </source>
</evidence>
<protein>
    <submittedName>
        <fullName evidence="1">Uncharacterized protein</fullName>
    </submittedName>
</protein>
<reference evidence="1 2" key="1">
    <citation type="submission" date="2013-02" db="EMBL/GenBank/DDBJ databases">
        <title>A novel strain isolated from Lonar lake, Maharashtra, India.</title>
        <authorList>
            <person name="Singh A."/>
        </authorList>
    </citation>
    <scope>NUCLEOTIDE SEQUENCE [LARGE SCALE GENOMIC DNA]</scope>
    <source>
        <strain evidence="1 2">AK24</strain>
    </source>
</reference>
<sequence>MVKSAKIRELLTSLLELVLYLKVMYVTCSTPGSQVNKEFVMGVPFISLKNTASMV</sequence>
<comment type="caution">
    <text evidence="1">The sequence shown here is derived from an EMBL/GenBank/DDBJ whole genome shotgun (WGS) entry which is preliminary data.</text>
</comment>
<proteinExistence type="predicted"/>
<keyword evidence="2" id="KW-1185">Reference proteome</keyword>
<gene>
    <name evidence="1" type="ORF">ADIS_4514</name>
</gene>
<dbReference type="Proteomes" id="UP000013909">
    <property type="component" value="Unassembled WGS sequence"/>
</dbReference>
<organism evidence="1 2">
    <name type="scientific">Lunatimonas lonarensis</name>
    <dbReference type="NCBI Taxonomy" id="1232681"/>
    <lineage>
        <taxon>Bacteria</taxon>
        <taxon>Pseudomonadati</taxon>
        <taxon>Bacteroidota</taxon>
        <taxon>Cytophagia</taxon>
        <taxon>Cytophagales</taxon>
        <taxon>Cyclobacteriaceae</taxon>
    </lineage>
</organism>
<accession>R7ZLQ1</accession>
<evidence type="ECO:0000313" key="1">
    <source>
        <dbReference type="EMBL" id="EON75025.1"/>
    </source>
</evidence>
<name>R7ZLQ1_9BACT</name>
<dbReference type="EMBL" id="AQHR01000112">
    <property type="protein sequence ID" value="EON75025.1"/>
    <property type="molecule type" value="Genomic_DNA"/>
</dbReference>